<feature type="domain" description="Major capsid protein C-terminal" evidence="4">
    <location>
        <begin position="337"/>
        <end position="516"/>
    </location>
</feature>
<accession>A0A3G4ZLR0</accession>
<evidence type="ECO:0000259" key="5">
    <source>
        <dbReference type="Pfam" id="PF16903"/>
    </source>
</evidence>
<dbReference type="Gene3D" id="2.70.9.20">
    <property type="entry name" value="Major capsid protein Vp54"/>
    <property type="match status" value="1"/>
</dbReference>
<protein>
    <submittedName>
        <fullName evidence="6">NCLDV major capsid protein</fullName>
    </submittedName>
</protein>
<gene>
    <name evidence="6" type="ORF">Terrestrivirus3_46</name>
</gene>
<organism evidence="6">
    <name type="scientific">Terrestrivirus sp</name>
    <dbReference type="NCBI Taxonomy" id="2487775"/>
    <lineage>
        <taxon>Viruses</taxon>
        <taxon>Varidnaviria</taxon>
        <taxon>Bamfordvirae</taxon>
        <taxon>Nucleocytoviricota</taxon>
        <taxon>Megaviricetes</taxon>
        <taxon>Imitervirales</taxon>
        <taxon>Mimiviridae</taxon>
        <taxon>Klosneuvirinae</taxon>
    </lineage>
</organism>
<dbReference type="GO" id="GO:0005198">
    <property type="term" value="F:structural molecule activity"/>
    <property type="evidence" value="ECO:0007669"/>
    <property type="project" value="InterPro"/>
</dbReference>
<dbReference type="SUPFAM" id="SSF49749">
    <property type="entry name" value="Group II dsDNA viruses VP"/>
    <property type="match status" value="2"/>
</dbReference>
<evidence type="ECO:0000256" key="3">
    <source>
        <dbReference type="ARBA" id="ARBA00022844"/>
    </source>
</evidence>
<evidence type="ECO:0000256" key="2">
    <source>
        <dbReference type="ARBA" id="ARBA00022561"/>
    </source>
</evidence>
<keyword evidence="3" id="KW-0946">Virion</keyword>
<dbReference type="InterPro" id="IPR016112">
    <property type="entry name" value="VP_dsDNA_II"/>
</dbReference>
<keyword evidence="2" id="KW-0167">Capsid protein</keyword>
<dbReference type="InterPro" id="IPR031654">
    <property type="entry name" value="Capsid_N"/>
</dbReference>
<dbReference type="EMBL" id="MK071981">
    <property type="protein sequence ID" value="AYV75777.1"/>
    <property type="molecule type" value="Genomic_DNA"/>
</dbReference>
<evidence type="ECO:0000313" key="6">
    <source>
        <dbReference type="EMBL" id="AYV75777.1"/>
    </source>
</evidence>
<dbReference type="InterPro" id="IPR038519">
    <property type="entry name" value="MCP_C_sf"/>
</dbReference>
<sequence length="521" mass="60095">MTGGLIQLVAYGLQDLFLTRDPQITFFKVVYRRHTNFSMEQVPQFFRSELNFDNRASCVLSTEGDLIGQVYIVIDLPRIKQFYIDSETIDPNTKFAWIRKIGYGMIKTIDIEISGQLVDRHYGEWLNIWSELLGSKDQDRGLDIMIGNVPELTNFTNGKDPYTLYIPLQFWFCRNSGLALPLVSLQYSEVKISVELNAADQCYIITPTDYIDVYNDIVNFQPFEYIEQNVNGQIASGIFTSFDFLTRRLYYKKISRNNFQSIQSNAVSVSEILNIIYPSNNSTISFKYFIVGQTTGVIAMPQFNSVPHPVSPPTSLSPINITNAFLLVEYIYLDQDERVRFVQTKHDYLIETINFSGQQTIESTGRVITIDLVQPCKFMVWIVQQEYLLDTNNNDFFNYTDSYVYIENQQIGKSLVKSETIKLNSQNRLTKRSYIYFNWVQPYQCFPHTVDEGINVYSFSIFPDKYQPSGSCNMSQIDFIQLDLTLQNIITNKNTAVTRAYGLEYNVLRVVNGIAGLVFTK</sequence>
<dbReference type="Pfam" id="PF04451">
    <property type="entry name" value="Capsid_NCLDV"/>
    <property type="match status" value="1"/>
</dbReference>
<dbReference type="Gene3D" id="2.70.9.10">
    <property type="entry name" value="Adenovirus Type 2 Hexon, domain 4"/>
    <property type="match status" value="1"/>
</dbReference>
<reference evidence="6" key="1">
    <citation type="submission" date="2018-10" db="EMBL/GenBank/DDBJ databases">
        <title>Hidden diversity of soil giant viruses.</title>
        <authorList>
            <person name="Schulz F."/>
            <person name="Alteio L."/>
            <person name="Goudeau D."/>
            <person name="Ryan E.M."/>
            <person name="Malmstrom R.R."/>
            <person name="Blanchard J."/>
            <person name="Woyke T."/>
        </authorList>
    </citation>
    <scope>NUCLEOTIDE SEQUENCE</scope>
    <source>
        <strain evidence="6">TEV1</strain>
    </source>
</reference>
<feature type="domain" description="Major capsid protein N-terminal" evidence="5">
    <location>
        <begin position="25"/>
        <end position="217"/>
    </location>
</feature>
<dbReference type="GO" id="GO:0019028">
    <property type="term" value="C:viral capsid"/>
    <property type="evidence" value="ECO:0007669"/>
    <property type="project" value="UniProtKB-KW"/>
</dbReference>
<dbReference type="Pfam" id="PF16903">
    <property type="entry name" value="Capsid_N"/>
    <property type="match status" value="1"/>
</dbReference>
<name>A0A3G4ZLR0_9VIRU</name>
<evidence type="ECO:0000259" key="4">
    <source>
        <dbReference type="Pfam" id="PF04451"/>
    </source>
</evidence>
<comment type="subcellular location">
    <subcellularLocation>
        <location evidence="1">Virion</location>
    </subcellularLocation>
</comment>
<evidence type="ECO:0000256" key="1">
    <source>
        <dbReference type="ARBA" id="ARBA00004328"/>
    </source>
</evidence>
<proteinExistence type="predicted"/>
<dbReference type="InterPro" id="IPR007542">
    <property type="entry name" value="MCP_C"/>
</dbReference>